<feature type="region of interest" description="Disordered" evidence="6">
    <location>
        <begin position="477"/>
        <end position="606"/>
    </location>
</feature>
<feature type="domain" description="Response regulatory" evidence="9">
    <location>
        <begin position="665"/>
        <end position="784"/>
    </location>
</feature>
<evidence type="ECO:0000256" key="7">
    <source>
        <dbReference type="SAM" id="Phobius"/>
    </source>
</evidence>
<dbReference type="VEuPathDB" id="CryptoDB:Cvel_11301"/>
<evidence type="ECO:0000256" key="3">
    <source>
        <dbReference type="ARBA" id="ARBA00022679"/>
    </source>
</evidence>
<dbReference type="CDD" id="cd17546">
    <property type="entry name" value="REC_hyHK_CKI1_RcsC-like"/>
    <property type="match status" value="1"/>
</dbReference>
<dbReference type="InterPro" id="IPR011006">
    <property type="entry name" value="CheY-like_superfamily"/>
</dbReference>
<gene>
    <name evidence="10" type="ORF">Cvel_11301</name>
</gene>
<dbReference type="GO" id="GO:0000155">
    <property type="term" value="F:phosphorelay sensor kinase activity"/>
    <property type="evidence" value="ECO:0007669"/>
    <property type="project" value="TreeGrafter"/>
</dbReference>
<dbReference type="EC" id="2.7.13.3" evidence="2"/>
<keyword evidence="3" id="KW-0808">Transferase</keyword>
<evidence type="ECO:0000256" key="5">
    <source>
        <dbReference type="PROSITE-ProRule" id="PRU00169"/>
    </source>
</evidence>
<dbReference type="SMART" id="SM00448">
    <property type="entry name" value="REC"/>
    <property type="match status" value="1"/>
</dbReference>
<feature type="compositionally biased region" description="Polar residues" evidence="6">
    <location>
        <begin position="270"/>
        <end position="280"/>
    </location>
</feature>
<dbReference type="Pfam" id="PF00072">
    <property type="entry name" value="Response_reg"/>
    <property type="match status" value="1"/>
</dbReference>
<accession>A0A0G4I656</accession>
<keyword evidence="7" id="KW-0472">Membrane</keyword>
<feature type="region of interest" description="Disordered" evidence="6">
    <location>
        <begin position="258"/>
        <end position="280"/>
    </location>
</feature>
<dbReference type="GO" id="GO:0005886">
    <property type="term" value="C:plasma membrane"/>
    <property type="evidence" value="ECO:0007669"/>
    <property type="project" value="TreeGrafter"/>
</dbReference>
<comment type="catalytic activity">
    <reaction evidence="1">
        <text>ATP + protein L-histidine = ADP + protein N-phospho-L-histidine.</text>
        <dbReference type="EC" id="2.7.13.3"/>
    </reaction>
</comment>
<keyword evidence="7" id="KW-0812">Transmembrane</keyword>
<dbReference type="InterPro" id="IPR001789">
    <property type="entry name" value="Sig_transdc_resp-reg_receiver"/>
</dbReference>
<keyword evidence="7" id="KW-1133">Transmembrane helix</keyword>
<feature type="domain" description="Histidine kinase" evidence="8">
    <location>
        <begin position="383"/>
        <end position="459"/>
    </location>
</feature>
<dbReference type="PhylomeDB" id="A0A0G4I656"/>
<feature type="compositionally biased region" description="Polar residues" evidence="6">
    <location>
        <begin position="530"/>
        <end position="542"/>
    </location>
</feature>
<feature type="modified residue" description="4-aspartylphosphate" evidence="5">
    <location>
        <position position="716"/>
    </location>
</feature>
<dbReference type="Pfam" id="PF02518">
    <property type="entry name" value="HATPase_c"/>
    <property type="match status" value="1"/>
</dbReference>
<dbReference type="Gene3D" id="3.30.565.10">
    <property type="entry name" value="Histidine kinase-like ATPase, C-terminal domain"/>
    <property type="match status" value="1"/>
</dbReference>
<dbReference type="SUPFAM" id="SSF52172">
    <property type="entry name" value="CheY-like"/>
    <property type="match status" value="1"/>
</dbReference>
<dbReference type="EMBL" id="CDMZ01005265">
    <property type="protein sequence ID" value="CEM52483.1"/>
    <property type="molecule type" value="Genomic_DNA"/>
</dbReference>
<dbReference type="SUPFAM" id="SSF55874">
    <property type="entry name" value="ATPase domain of HSP90 chaperone/DNA topoisomerase II/histidine kinase"/>
    <property type="match status" value="1"/>
</dbReference>
<dbReference type="Gene3D" id="3.40.50.2300">
    <property type="match status" value="1"/>
</dbReference>
<dbReference type="PRINTS" id="PR00344">
    <property type="entry name" value="BCTRLSENSOR"/>
</dbReference>
<organism evidence="10">
    <name type="scientific">Chromera velia CCMP2878</name>
    <dbReference type="NCBI Taxonomy" id="1169474"/>
    <lineage>
        <taxon>Eukaryota</taxon>
        <taxon>Sar</taxon>
        <taxon>Alveolata</taxon>
        <taxon>Colpodellida</taxon>
        <taxon>Chromeraceae</taxon>
        <taxon>Chromera</taxon>
    </lineage>
</organism>
<feature type="transmembrane region" description="Helical" evidence="7">
    <location>
        <begin position="34"/>
        <end position="56"/>
    </location>
</feature>
<protein>
    <recommendedName>
        <fullName evidence="2">histidine kinase</fullName>
        <ecNumber evidence="2">2.7.13.3</ecNumber>
    </recommendedName>
</protein>
<dbReference type="PANTHER" id="PTHR43047">
    <property type="entry name" value="TWO-COMPONENT HISTIDINE PROTEIN KINASE"/>
    <property type="match status" value="1"/>
</dbReference>
<feature type="transmembrane region" description="Helical" evidence="7">
    <location>
        <begin position="146"/>
        <end position="165"/>
    </location>
</feature>
<feature type="transmembrane region" description="Helical" evidence="7">
    <location>
        <begin position="92"/>
        <end position="111"/>
    </location>
</feature>
<evidence type="ECO:0000256" key="1">
    <source>
        <dbReference type="ARBA" id="ARBA00000085"/>
    </source>
</evidence>
<proteinExistence type="predicted"/>
<evidence type="ECO:0000313" key="10">
    <source>
        <dbReference type="EMBL" id="CEM52483.1"/>
    </source>
</evidence>
<keyword evidence="4" id="KW-0418">Kinase</keyword>
<name>A0A0G4I656_9ALVE</name>
<feature type="compositionally biased region" description="Basic and acidic residues" evidence="6">
    <location>
        <begin position="493"/>
        <end position="505"/>
    </location>
</feature>
<dbReference type="PROSITE" id="PS50109">
    <property type="entry name" value="HIS_KIN"/>
    <property type="match status" value="1"/>
</dbReference>
<dbReference type="InterPro" id="IPR005467">
    <property type="entry name" value="His_kinase_dom"/>
</dbReference>
<sequence length="789" mass="86786">MEFLKQLVELTAASEDDTRVKTLARQLDKLKVPFLFIFVPLNLMIPIVRLVSTFFFDDLEEMYPLKVLSCFAIAHVSMGISPTLGSRFRRHADICLCFALVCLCWSAFLAVHSMKDKGQAVQLHQGACLLAHVAFGGTFQIRIRPFVVWVVNLMVAFVFVRLKYIRDFGVSGDLPETFQVMSITCSLLFGLRFVRDAAFSAAVEHETARKTAEQEKTSFLSYIMHEVRNPLGAACLMMSEEQEVIVDLRKVLEAVPSDDQNTHRVPDAPSPSSSGKSKLNNPKISALLASLEEIAKAVQAQIDQMGSICNDVLHLEKLASGAFQFDFSARCIAEFFQDIAAETFPVMKSAGLKFHPQLWVDPSLRLSKSRRLCGIADFTRLRQFSVLDEGQGVDPQEGVKLFKPYSQIRAGEQQKGGGTGLGLCISRVFVEAHCGGKIGFFSQGSGCGSEFFFHFEGPLVTEDLKGNVSLMRHSDGNVSLTGLDRPPSGGGNAEEKGRTERREEAAEVCEESSEEDEDDETETERTFSDLQESTQGLRSVTALTEVDKSDMAGKAVISDGHENTVMTASPDSRSGIRRRRRSGANASPRRSSAPTIPPPTLNDSLTQNAADKAENPVADVNASQLSDNLSHRRQRSLSLSFYDADALSSAVKEWNIKAMKRWTADVLIVDDNSMVQIAVSFALKRMGLSVEVAEDGAAAVARFKEAGERYRLVFMDRNMPYLEGPEAIASIRALLTETASPLPTFIGLTGQTEGSEDFIRAGAVEILFKPVTPKVLRTTLEKLGFLLID</sequence>
<dbReference type="InterPro" id="IPR003594">
    <property type="entry name" value="HATPase_dom"/>
</dbReference>
<feature type="compositionally biased region" description="Low complexity" evidence="6">
    <location>
        <begin position="583"/>
        <end position="594"/>
    </location>
</feature>
<keyword evidence="5" id="KW-0597">Phosphoprotein</keyword>
<evidence type="ECO:0000256" key="4">
    <source>
        <dbReference type="ARBA" id="ARBA00022777"/>
    </source>
</evidence>
<evidence type="ECO:0000259" key="8">
    <source>
        <dbReference type="PROSITE" id="PS50109"/>
    </source>
</evidence>
<dbReference type="InterPro" id="IPR036890">
    <property type="entry name" value="HATPase_C_sf"/>
</dbReference>
<dbReference type="PROSITE" id="PS50110">
    <property type="entry name" value="RESPONSE_REGULATORY"/>
    <property type="match status" value="1"/>
</dbReference>
<dbReference type="InterPro" id="IPR004358">
    <property type="entry name" value="Sig_transdc_His_kin-like_C"/>
</dbReference>
<evidence type="ECO:0000256" key="2">
    <source>
        <dbReference type="ARBA" id="ARBA00012438"/>
    </source>
</evidence>
<evidence type="ECO:0000259" key="9">
    <source>
        <dbReference type="PROSITE" id="PS50110"/>
    </source>
</evidence>
<dbReference type="Gene3D" id="1.10.287.130">
    <property type="match status" value="1"/>
</dbReference>
<reference evidence="10" key="1">
    <citation type="submission" date="2014-11" db="EMBL/GenBank/DDBJ databases">
        <authorList>
            <person name="Otto D Thomas"/>
            <person name="Naeem Raeece"/>
        </authorList>
    </citation>
    <scope>NUCLEOTIDE SEQUENCE</scope>
</reference>
<evidence type="ECO:0000256" key="6">
    <source>
        <dbReference type="SAM" id="MobiDB-lite"/>
    </source>
</evidence>
<feature type="transmembrane region" description="Helical" evidence="7">
    <location>
        <begin position="123"/>
        <end position="139"/>
    </location>
</feature>
<dbReference type="AlphaFoldDB" id="A0A0G4I656"/>
<dbReference type="GO" id="GO:0009927">
    <property type="term" value="F:histidine phosphotransfer kinase activity"/>
    <property type="evidence" value="ECO:0007669"/>
    <property type="project" value="TreeGrafter"/>
</dbReference>
<dbReference type="PANTHER" id="PTHR43047:SF72">
    <property type="entry name" value="OSMOSENSING HISTIDINE PROTEIN KINASE SLN1"/>
    <property type="match status" value="1"/>
</dbReference>
<feature type="compositionally biased region" description="Acidic residues" evidence="6">
    <location>
        <begin position="506"/>
        <end position="522"/>
    </location>
</feature>